<keyword evidence="4" id="KW-0406">Ion transport</keyword>
<dbReference type="Gene3D" id="3.40.50.1980">
    <property type="entry name" value="Nitrogenase molybdenum iron protein domain"/>
    <property type="match status" value="2"/>
</dbReference>
<dbReference type="PANTHER" id="PTHR30532">
    <property type="entry name" value="IRON III DICITRATE-BINDING PERIPLASMIC PROTEIN"/>
    <property type="match status" value="1"/>
</dbReference>
<dbReference type="EMBL" id="JWJH01000039">
    <property type="protein sequence ID" value="KJF65362.1"/>
    <property type="molecule type" value="Genomic_DNA"/>
</dbReference>
<dbReference type="Pfam" id="PF01497">
    <property type="entry name" value="Peripla_BP_2"/>
    <property type="match status" value="1"/>
</dbReference>
<evidence type="ECO:0000256" key="1">
    <source>
        <dbReference type="ARBA" id="ARBA00004196"/>
    </source>
</evidence>
<evidence type="ECO:0000256" key="2">
    <source>
        <dbReference type="ARBA" id="ARBA00008814"/>
    </source>
</evidence>
<protein>
    <recommendedName>
        <fullName evidence="6">Fe/B12 periplasmic-binding domain-containing protein</fullName>
    </recommendedName>
</protein>
<organism evidence="7 8">
    <name type="scientific">Rhizobium nepotum 39/7</name>
    <dbReference type="NCBI Taxonomy" id="1368418"/>
    <lineage>
        <taxon>Bacteria</taxon>
        <taxon>Pseudomonadati</taxon>
        <taxon>Pseudomonadota</taxon>
        <taxon>Alphaproteobacteria</taxon>
        <taxon>Hyphomicrobiales</taxon>
        <taxon>Rhizobiaceae</taxon>
        <taxon>Rhizobium/Agrobacterium group</taxon>
        <taxon>Rhizobium</taxon>
    </lineage>
</organism>
<reference evidence="7 8" key="1">
    <citation type="submission" date="2015-03" db="EMBL/GenBank/DDBJ databases">
        <title>Draft Genome Sequences of Agrobacterium nepotum Strain 39/7T (= CFBP 7436T = LMG 26435T) and Agrobacterium sp. Strain KFB 330 (= CFBP 8308 = LMG 28674).</title>
        <authorList>
            <person name="Kuzmanovic N."/>
            <person name="Pulawska J."/>
            <person name="Obradovic A."/>
        </authorList>
    </citation>
    <scope>NUCLEOTIDE SEQUENCE [LARGE SCALE GENOMIC DNA]</scope>
    <source>
        <strain evidence="7 8">39/7</strain>
    </source>
</reference>
<sequence>MLDFAHAQSLLALGVETFGMAERWRYEQYVEEPRLPASVFDIGTLHQPNLELLARIQPQRIIHSQEWPTDTEQLARIASLTELSIYTGTPAPLDRARQSFLQIAEIADVTQRAADYMAGFEDHMNAYRSRLRPFEGKRVMELWAATPRDFWTLGTASLVHDVQEHLGLRNSVQESGDTWGWLPVTMRDLGALDDTIIIHFGPVPAPLSNNPLWNSFDFVRRRQLVVLPRSWLFGGLPEADRIARLLTQALEGRHHLSAN</sequence>
<evidence type="ECO:0000256" key="5">
    <source>
        <dbReference type="ARBA" id="ARBA00022729"/>
    </source>
</evidence>
<keyword evidence="4" id="KW-0408">Iron</keyword>
<dbReference type="Proteomes" id="UP000052068">
    <property type="component" value="Unassembled WGS sequence"/>
</dbReference>
<comment type="subcellular location">
    <subcellularLocation>
        <location evidence="1">Cell envelope</location>
    </subcellularLocation>
</comment>
<comment type="similarity">
    <text evidence="2">Belongs to the bacterial solute-binding protein 8 family.</text>
</comment>
<dbReference type="RefSeq" id="WP_045025027.1">
    <property type="nucleotide sequence ID" value="NZ_JWJH01000039.1"/>
</dbReference>
<evidence type="ECO:0000256" key="4">
    <source>
        <dbReference type="ARBA" id="ARBA00022496"/>
    </source>
</evidence>
<dbReference type="PANTHER" id="PTHR30532:SF1">
    <property type="entry name" value="IRON(3+)-HYDROXAMATE-BINDING PROTEIN FHUD"/>
    <property type="match status" value="1"/>
</dbReference>
<evidence type="ECO:0000259" key="6">
    <source>
        <dbReference type="PROSITE" id="PS50983"/>
    </source>
</evidence>
<comment type="caution">
    <text evidence="7">The sequence shown here is derived from an EMBL/GenBank/DDBJ whole genome shotgun (WGS) entry which is preliminary data.</text>
</comment>
<accession>A0ABR5CL73</accession>
<dbReference type="SUPFAM" id="SSF53807">
    <property type="entry name" value="Helical backbone' metal receptor"/>
    <property type="match status" value="1"/>
</dbReference>
<evidence type="ECO:0000256" key="3">
    <source>
        <dbReference type="ARBA" id="ARBA00022448"/>
    </source>
</evidence>
<keyword evidence="3" id="KW-0813">Transport</keyword>
<name>A0ABR5CL73_9HYPH</name>
<evidence type="ECO:0000313" key="8">
    <source>
        <dbReference type="Proteomes" id="UP000052068"/>
    </source>
</evidence>
<keyword evidence="4" id="KW-0410">Iron transport</keyword>
<gene>
    <name evidence="7" type="ORF">RS75_23660</name>
</gene>
<dbReference type="PRINTS" id="PR01715">
    <property type="entry name" value="FERRIBNDNGPP"/>
</dbReference>
<dbReference type="PROSITE" id="PS50983">
    <property type="entry name" value="FE_B12_PBP"/>
    <property type="match status" value="1"/>
</dbReference>
<keyword evidence="8" id="KW-1185">Reference proteome</keyword>
<evidence type="ECO:0000313" key="7">
    <source>
        <dbReference type="EMBL" id="KJF65362.1"/>
    </source>
</evidence>
<proteinExistence type="inferred from homology"/>
<dbReference type="InterPro" id="IPR051313">
    <property type="entry name" value="Bact_iron-sidero_bind"/>
</dbReference>
<keyword evidence="5" id="KW-0732">Signal</keyword>
<dbReference type="InterPro" id="IPR002491">
    <property type="entry name" value="ABC_transptr_periplasmic_BD"/>
</dbReference>
<feature type="domain" description="Fe/B12 periplasmic-binding" evidence="6">
    <location>
        <begin position="1"/>
        <end position="254"/>
    </location>
</feature>